<dbReference type="GO" id="GO:0005634">
    <property type="term" value="C:nucleus"/>
    <property type="evidence" value="ECO:0007669"/>
    <property type="project" value="TreeGrafter"/>
</dbReference>
<dbReference type="GO" id="GO:0070063">
    <property type="term" value="F:RNA polymerase binding"/>
    <property type="evidence" value="ECO:0007669"/>
    <property type="project" value="InterPro"/>
</dbReference>
<dbReference type="SMART" id="SM00441">
    <property type="entry name" value="FF"/>
    <property type="match status" value="1"/>
</dbReference>
<dbReference type="InterPro" id="IPR045148">
    <property type="entry name" value="TCRG1-like"/>
</dbReference>
<evidence type="ECO:0000256" key="2">
    <source>
        <dbReference type="SAM" id="MobiDB-lite"/>
    </source>
</evidence>
<dbReference type="Gene3D" id="1.10.10.440">
    <property type="entry name" value="FF domain"/>
    <property type="match status" value="2"/>
</dbReference>
<proteinExistence type="predicted"/>
<dbReference type="AlphaFoldDB" id="A0A914REA1"/>
<feature type="region of interest" description="Disordered" evidence="2">
    <location>
        <begin position="113"/>
        <end position="165"/>
    </location>
</feature>
<dbReference type="WBParaSite" id="PEQ_0000464001-mRNA-1">
    <property type="protein sequence ID" value="PEQ_0000464001-mRNA-1"/>
    <property type="gene ID" value="PEQ_0000464001"/>
</dbReference>
<evidence type="ECO:0000259" key="3">
    <source>
        <dbReference type="PROSITE" id="PS51676"/>
    </source>
</evidence>
<evidence type="ECO:0000313" key="5">
    <source>
        <dbReference type="WBParaSite" id="PEQ_0000464001-mRNA-1"/>
    </source>
</evidence>
<dbReference type="InterPro" id="IPR002713">
    <property type="entry name" value="FF_domain"/>
</dbReference>
<evidence type="ECO:0000313" key="4">
    <source>
        <dbReference type="Proteomes" id="UP000887564"/>
    </source>
</evidence>
<dbReference type="PROSITE" id="PS51676">
    <property type="entry name" value="FF"/>
    <property type="match status" value="1"/>
</dbReference>
<sequence>MVHLEKSCCCRSSFSSFASKWGKDSRFKGVEKMREKEDIFNEYVQELYKKEKEERKEKKEKIRKEFMAMLSEKSITRRTKWSSLKKTLEDDERYKAVEGSSNREALFREYQDSLPEETNSDVDEESDRQKRAAAETAIQERKKEVEAELGEQLKERSKEHEKHKYQEHEDSFRALLVDLVSSFILFLWRTLDSVSRSMKLLFLPVLATFISFHCSKEQALSSHRGRAEMEVRERVPLYMHTYCLYCWS</sequence>
<reference evidence="5" key="1">
    <citation type="submission" date="2022-11" db="UniProtKB">
        <authorList>
            <consortium name="WormBaseParasite"/>
        </authorList>
    </citation>
    <scope>IDENTIFICATION</scope>
</reference>
<dbReference type="GO" id="GO:0003712">
    <property type="term" value="F:transcription coregulator activity"/>
    <property type="evidence" value="ECO:0007669"/>
    <property type="project" value="TreeGrafter"/>
</dbReference>
<name>A0A914REA1_PAREQ</name>
<accession>A0A914REA1</accession>
<feature type="compositionally biased region" description="Basic and acidic residues" evidence="2">
    <location>
        <begin position="127"/>
        <end position="165"/>
    </location>
</feature>
<dbReference type="SUPFAM" id="SSF81698">
    <property type="entry name" value="FF domain"/>
    <property type="match status" value="2"/>
</dbReference>
<evidence type="ECO:0000256" key="1">
    <source>
        <dbReference type="ARBA" id="ARBA00022737"/>
    </source>
</evidence>
<dbReference type="PANTHER" id="PTHR15377:SF3">
    <property type="entry name" value="WW DOMAIN-CONTAINING PROTEIN"/>
    <property type="match status" value="1"/>
</dbReference>
<organism evidence="4 5">
    <name type="scientific">Parascaris equorum</name>
    <name type="common">Equine roundworm</name>
    <dbReference type="NCBI Taxonomy" id="6256"/>
    <lineage>
        <taxon>Eukaryota</taxon>
        <taxon>Metazoa</taxon>
        <taxon>Ecdysozoa</taxon>
        <taxon>Nematoda</taxon>
        <taxon>Chromadorea</taxon>
        <taxon>Rhabditida</taxon>
        <taxon>Spirurina</taxon>
        <taxon>Ascaridomorpha</taxon>
        <taxon>Ascaridoidea</taxon>
        <taxon>Ascarididae</taxon>
        <taxon>Parascaris</taxon>
    </lineage>
</organism>
<keyword evidence="1" id="KW-0677">Repeat</keyword>
<protein>
    <submittedName>
        <fullName evidence="5">FF domain-containing protein</fullName>
    </submittedName>
</protein>
<feature type="compositionally biased region" description="Acidic residues" evidence="2">
    <location>
        <begin position="114"/>
        <end position="126"/>
    </location>
</feature>
<dbReference type="Proteomes" id="UP000887564">
    <property type="component" value="Unplaced"/>
</dbReference>
<keyword evidence="4" id="KW-1185">Reference proteome</keyword>
<dbReference type="PANTHER" id="PTHR15377">
    <property type="entry name" value="TRANSCRIPTION ELONGATION REGULATOR 1"/>
    <property type="match status" value="1"/>
</dbReference>
<dbReference type="InterPro" id="IPR036517">
    <property type="entry name" value="FF_domain_sf"/>
</dbReference>
<dbReference type="Pfam" id="PF01846">
    <property type="entry name" value="FF"/>
    <property type="match status" value="2"/>
</dbReference>
<feature type="domain" description="FF" evidence="3">
    <location>
        <begin position="59"/>
        <end position="113"/>
    </location>
</feature>